<accession>A0A2G5VD17</accession>
<dbReference type="EMBL" id="PDUG01000002">
    <property type="protein sequence ID" value="PIC49456.1"/>
    <property type="molecule type" value="Genomic_DNA"/>
</dbReference>
<sequence length="416" mass="47475">MGGGESKADQRRKEEHNARVDADRSRIASEGDQRKSDIDQAAQSRMRREMEETAKKLADAAQRNLNEISKAMAANEATKAKKEAELQQWKVQLQEKSTKMRTDLEKQGMEVMARRKKETEEELMKLDGIKGELENQRGNLQQILQDGLNRRVTMQESHNEITSQMIKNHQDYILKSNETLNTFMNSKFAELKALAEKNRADQEELNNRAIAMASSITAGRAAILDSMNADRSNDTMRIHCRSVQNYYGIFEDAFRNQSSTLARMLVDMMLKRPLSTFPQTEVVTNKFENLRSELGRFNGAKGYENLTGIQKQIEEGCDSVNEKLITLEGYFMGYDQIVKEEPKDKEALAELHKSAKEGVDELKKIIREMGNLIKKFDIPITRAVDDQINQQMLANSANIQLQISEKPSSELQMLTE</sequence>
<protein>
    <recommendedName>
        <fullName evidence="4">Protein containing ALS2cr12 (ALS2CR12) signature</fullName>
    </recommendedName>
</protein>
<name>A0A2G5VD17_9PELO</name>
<dbReference type="Proteomes" id="UP000230233">
    <property type="component" value="Chromosome II"/>
</dbReference>
<evidence type="ECO:0000313" key="3">
    <source>
        <dbReference type="Proteomes" id="UP000230233"/>
    </source>
</evidence>
<evidence type="ECO:0000256" key="1">
    <source>
        <dbReference type="SAM" id="MobiDB-lite"/>
    </source>
</evidence>
<organism evidence="2 3">
    <name type="scientific">Caenorhabditis nigoni</name>
    <dbReference type="NCBI Taxonomy" id="1611254"/>
    <lineage>
        <taxon>Eukaryota</taxon>
        <taxon>Metazoa</taxon>
        <taxon>Ecdysozoa</taxon>
        <taxon>Nematoda</taxon>
        <taxon>Chromadorea</taxon>
        <taxon>Rhabditida</taxon>
        <taxon>Rhabditina</taxon>
        <taxon>Rhabditomorpha</taxon>
        <taxon>Rhabditoidea</taxon>
        <taxon>Rhabditidae</taxon>
        <taxon>Peloderinae</taxon>
        <taxon>Caenorhabditis</taxon>
    </lineage>
</organism>
<feature type="compositionally biased region" description="Basic and acidic residues" evidence="1">
    <location>
        <begin position="46"/>
        <end position="57"/>
    </location>
</feature>
<reference evidence="3" key="1">
    <citation type="submission" date="2017-10" db="EMBL/GenBank/DDBJ databases">
        <title>Rapid genome shrinkage in a self-fertile nematode reveals novel sperm competition proteins.</title>
        <authorList>
            <person name="Yin D."/>
            <person name="Schwarz E.M."/>
            <person name="Thomas C.G."/>
            <person name="Felde R.L."/>
            <person name="Korf I.F."/>
            <person name="Cutter A.D."/>
            <person name="Schartner C.M."/>
            <person name="Ralston E.J."/>
            <person name="Meyer B.J."/>
            <person name="Haag E.S."/>
        </authorList>
    </citation>
    <scope>NUCLEOTIDE SEQUENCE [LARGE SCALE GENOMIC DNA]</scope>
    <source>
        <strain evidence="3">JU1422</strain>
    </source>
</reference>
<feature type="region of interest" description="Disordered" evidence="1">
    <location>
        <begin position="1"/>
        <end position="57"/>
    </location>
</feature>
<dbReference type="AlphaFoldDB" id="A0A2G5VD17"/>
<feature type="compositionally biased region" description="Basic and acidic residues" evidence="1">
    <location>
        <begin position="1"/>
        <end position="38"/>
    </location>
</feature>
<dbReference type="OrthoDB" id="5827907at2759"/>
<evidence type="ECO:0000313" key="2">
    <source>
        <dbReference type="EMBL" id="PIC49456.1"/>
    </source>
</evidence>
<proteinExistence type="predicted"/>
<gene>
    <name evidence="2" type="primary">Cnig_chr_II.g8056</name>
    <name evidence="2" type="ORF">B9Z55_008056</name>
</gene>
<evidence type="ECO:0008006" key="4">
    <source>
        <dbReference type="Google" id="ProtNLM"/>
    </source>
</evidence>
<comment type="caution">
    <text evidence="2">The sequence shown here is derived from an EMBL/GenBank/DDBJ whole genome shotgun (WGS) entry which is preliminary data.</text>
</comment>
<dbReference type="STRING" id="1611254.A0A2G5VD17"/>
<keyword evidence="3" id="KW-1185">Reference proteome</keyword>